<protein>
    <recommendedName>
        <fullName evidence="2">DUF6830 domain-containing protein</fullName>
    </recommendedName>
</protein>
<evidence type="ECO:0000313" key="3">
    <source>
        <dbReference type="EMBL" id="TDL14397.1"/>
    </source>
</evidence>
<feature type="compositionally biased region" description="Low complexity" evidence="1">
    <location>
        <begin position="528"/>
        <end position="547"/>
    </location>
</feature>
<proteinExistence type="predicted"/>
<sequence length="679" mass="74368">MTTTTDPGPTSRTAQRRRGGPPHRTAVDHALPFNALDVWHHVRVQLRAAHDETVKRPPARIQALPPSDAMPYGRCNFVLVAEPREAKVAGIRGHAVVQIRIILRPIGTAQKDTYPPLVYVQYLKPAPGTTQQARAGNSQTEVHVVDDDIEMFRVVRKMRGAERYGETIPLNDIWRAVQLIPAFGDACPEEWTCDNSVEICESLFRPTLSNFVTTPRCAFVQFSAEALHPTTPCSTVGNELNIRTPPNTGSFNRGTLLSRTPATRAPFSRPNFTTPPPPPTTATPCTNTTVASFDQSPLSPPSATSPRKRVVPKKSKLSLHTGTTRGAKDKSKDLSDIARRVGHSSREDVSTGRSFDIYVDGRRRSSPRRLKSKLGTMTCVGALVAGGRNPRKTARRRLYRKPPPSEPLRDKLPLTSLRQSQHPSTYAPIKFNTIRASALAFSNTNVSIPILPDASEHDADGPRALPPKETQSQHPAFLTVKDGLEVPATGSIAVLTMHSVRQGEVGRLGNTNLFHLSFIKSQPMYKLSTQQQQSSSPTAATSSSDSAQPATVLTIALRSAQGGPHSFSSFKQGRMSPPAQYLPEYFWSDRAREDAERLQTILSQWTELEHYLGVIDSTFVHPSGPNGGINTTLHPPNRRWRTRISTAVLVSPASTTTFGNIESISITTRSSGSTIGEEK</sequence>
<dbReference type="Proteomes" id="UP000294933">
    <property type="component" value="Unassembled WGS sequence"/>
</dbReference>
<evidence type="ECO:0000313" key="4">
    <source>
        <dbReference type="Proteomes" id="UP000294933"/>
    </source>
</evidence>
<reference evidence="3 4" key="1">
    <citation type="submission" date="2018-06" db="EMBL/GenBank/DDBJ databases">
        <title>A transcriptomic atlas of mushroom development highlights an independent origin of complex multicellularity.</title>
        <authorList>
            <consortium name="DOE Joint Genome Institute"/>
            <person name="Krizsan K."/>
            <person name="Almasi E."/>
            <person name="Merenyi Z."/>
            <person name="Sahu N."/>
            <person name="Viragh M."/>
            <person name="Koszo T."/>
            <person name="Mondo S."/>
            <person name="Kiss B."/>
            <person name="Balint B."/>
            <person name="Kues U."/>
            <person name="Barry K."/>
            <person name="Hegedus J.C."/>
            <person name="Henrissat B."/>
            <person name="Johnson J."/>
            <person name="Lipzen A."/>
            <person name="Ohm R."/>
            <person name="Nagy I."/>
            <person name="Pangilinan J."/>
            <person name="Yan J."/>
            <person name="Xiong Y."/>
            <person name="Grigoriev I.V."/>
            <person name="Hibbett D.S."/>
            <person name="Nagy L.G."/>
        </authorList>
    </citation>
    <scope>NUCLEOTIDE SEQUENCE [LARGE SCALE GENOMIC DNA]</scope>
    <source>
        <strain evidence="3 4">SZMC22713</strain>
    </source>
</reference>
<dbReference type="AlphaFoldDB" id="A0A4Y7PGA4"/>
<evidence type="ECO:0000256" key="1">
    <source>
        <dbReference type="SAM" id="MobiDB-lite"/>
    </source>
</evidence>
<dbReference type="InterPro" id="IPR049233">
    <property type="entry name" value="DUF6830"/>
</dbReference>
<feature type="compositionally biased region" description="Polar residues" evidence="1">
    <location>
        <begin position="290"/>
        <end position="305"/>
    </location>
</feature>
<feature type="region of interest" description="Disordered" evidence="1">
    <location>
        <begin position="1"/>
        <end position="23"/>
    </location>
</feature>
<feature type="compositionally biased region" description="Polar residues" evidence="1">
    <location>
        <begin position="244"/>
        <end position="261"/>
    </location>
</feature>
<feature type="region of interest" description="Disordered" evidence="1">
    <location>
        <begin position="452"/>
        <end position="473"/>
    </location>
</feature>
<feature type="region of interest" description="Disordered" evidence="1">
    <location>
        <begin position="527"/>
        <end position="547"/>
    </location>
</feature>
<accession>A0A4Y7PGA4</accession>
<keyword evidence="4" id="KW-1185">Reference proteome</keyword>
<feature type="region of interest" description="Disordered" evidence="1">
    <location>
        <begin position="386"/>
        <end position="411"/>
    </location>
</feature>
<organism evidence="3 4">
    <name type="scientific">Rickenella mellea</name>
    <dbReference type="NCBI Taxonomy" id="50990"/>
    <lineage>
        <taxon>Eukaryota</taxon>
        <taxon>Fungi</taxon>
        <taxon>Dikarya</taxon>
        <taxon>Basidiomycota</taxon>
        <taxon>Agaricomycotina</taxon>
        <taxon>Agaricomycetes</taxon>
        <taxon>Hymenochaetales</taxon>
        <taxon>Rickenellaceae</taxon>
        <taxon>Rickenella</taxon>
    </lineage>
</organism>
<feature type="compositionally biased region" description="Basic residues" evidence="1">
    <location>
        <begin position="389"/>
        <end position="400"/>
    </location>
</feature>
<gene>
    <name evidence="3" type="ORF">BD410DRAFT_809768</name>
</gene>
<dbReference type="OrthoDB" id="3232986at2759"/>
<name>A0A4Y7PGA4_9AGAM</name>
<feature type="compositionally biased region" description="Low complexity" evidence="1">
    <location>
        <begin position="1"/>
        <end position="13"/>
    </location>
</feature>
<dbReference type="VEuPathDB" id="FungiDB:BD410DRAFT_809768"/>
<feature type="compositionally biased region" description="Basic and acidic residues" evidence="1">
    <location>
        <begin position="326"/>
        <end position="350"/>
    </location>
</feature>
<feature type="region of interest" description="Disordered" evidence="1">
    <location>
        <begin position="238"/>
        <end position="350"/>
    </location>
</feature>
<feature type="compositionally biased region" description="Basic residues" evidence="1">
    <location>
        <begin position="306"/>
        <end position="317"/>
    </location>
</feature>
<dbReference type="EMBL" id="ML170343">
    <property type="protein sequence ID" value="TDL14397.1"/>
    <property type="molecule type" value="Genomic_DNA"/>
</dbReference>
<feature type="domain" description="DUF6830" evidence="2">
    <location>
        <begin position="22"/>
        <end position="98"/>
    </location>
</feature>
<evidence type="ECO:0000259" key="2">
    <source>
        <dbReference type="Pfam" id="PF20722"/>
    </source>
</evidence>
<dbReference type="Pfam" id="PF20722">
    <property type="entry name" value="DUF6830"/>
    <property type="match status" value="1"/>
</dbReference>